<name>A0A834GXC1_RHOSS</name>
<comment type="caution">
    <text evidence="19">The sequence shown here is derived from an EMBL/GenBank/DDBJ whole genome shotgun (WGS) entry which is preliminary data.</text>
</comment>
<keyword evidence="7" id="KW-0479">Metal-binding</keyword>
<dbReference type="EMBL" id="WJXA01000007">
    <property type="protein sequence ID" value="KAF7137972.1"/>
    <property type="molecule type" value="Genomic_DNA"/>
</dbReference>
<evidence type="ECO:0000259" key="18">
    <source>
        <dbReference type="PROSITE" id="PS50089"/>
    </source>
</evidence>
<dbReference type="PANTHER" id="PTHR46279">
    <property type="entry name" value="RING/U-BOX SUPERFAMILY PROTEIN"/>
    <property type="match status" value="1"/>
</dbReference>
<sequence length="400" mass="43783">METIVLPSFLSISISISISISFLFFTYTASSVFICNPSSCDENGPEIQFPFWIKGFQSDRCGHPGYDLTCNDINETILTLPYSGDFVVKQIDYYNQWIYINDPDSCLPRRILLDFNLTGSVFRPNYSENYTFFNCSASKWPDYIISGSGPVFCLGSANFTVIALDAGDMENASSSVPPFCRRLSTVASPVELTPVNPIPDATLKWEMPICLVCEAAGGLCGYVGETGSEIGCFNFDGSSTGDSSRGLPRSAKYGIIIGVGIPGLVCLIAFVCYCCGKVRMYSHRRRLDAQLSNLTSNPQPMVIITGLDGPTIESYPKTVIGESRRLPRPNDGTCPICLAEYQPKETLRTIPECNHYFHAKCVDEWLRMNATCPLCRNTPSESSVVTPSSSVSSSSSLSTS</sequence>
<dbReference type="Gene3D" id="3.30.40.10">
    <property type="entry name" value="Zinc/RING finger domain, C3HC4 (zinc finger)"/>
    <property type="match status" value="1"/>
</dbReference>
<evidence type="ECO:0000256" key="11">
    <source>
        <dbReference type="ARBA" id="ARBA00022833"/>
    </source>
</evidence>
<dbReference type="InterPro" id="IPR001841">
    <property type="entry name" value="Znf_RING"/>
</dbReference>
<dbReference type="SUPFAM" id="SSF57850">
    <property type="entry name" value="RING/U-box"/>
    <property type="match status" value="1"/>
</dbReference>
<evidence type="ECO:0000256" key="1">
    <source>
        <dbReference type="ARBA" id="ARBA00000900"/>
    </source>
</evidence>
<gene>
    <name evidence="19" type="ORF">RHSIM_Rhsim07G0082200</name>
</gene>
<comment type="catalytic activity">
    <reaction evidence="1">
        <text>S-ubiquitinyl-[E2 ubiquitin-conjugating enzyme]-L-cysteine + [acceptor protein]-L-lysine = [E2 ubiquitin-conjugating enzyme]-L-cysteine + N(6)-ubiquitinyl-[acceptor protein]-L-lysine.</text>
        <dbReference type="EC" id="2.3.2.27"/>
    </reaction>
</comment>
<evidence type="ECO:0000256" key="2">
    <source>
        <dbReference type="ARBA" id="ARBA00004167"/>
    </source>
</evidence>
<keyword evidence="10" id="KW-0833">Ubl conjugation pathway</keyword>
<comment type="similarity">
    <text evidence="14">Belongs to the RING-type zinc finger family. ATL subfamily.</text>
</comment>
<evidence type="ECO:0000313" key="20">
    <source>
        <dbReference type="Proteomes" id="UP000626092"/>
    </source>
</evidence>
<evidence type="ECO:0000256" key="16">
    <source>
        <dbReference type="SAM" id="MobiDB-lite"/>
    </source>
</evidence>
<comment type="pathway">
    <text evidence="3">Protein modification; protein ubiquitination.</text>
</comment>
<evidence type="ECO:0000256" key="3">
    <source>
        <dbReference type="ARBA" id="ARBA00004906"/>
    </source>
</evidence>
<dbReference type="Pfam" id="PF13639">
    <property type="entry name" value="zf-RING_2"/>
    <property type="match status" value="1"/>
</dbReference>
<dbReference type="PROSITE" id="PS50089">
    <property type="entry name" value="ZF_RING_2"/>
    <property type="match status" value="1"/>
</dbReference>
<feature type="domain" description="RING-type" evidence="18">
    <location>
        <begin position="334"/>
        <end position="376"/>
    </location>
</feature>
<dbReference type="GO" id="GO:0016020">
    <property type="term" value="C:membrane"/>
    <property type="evidence" value="ECO:0007669"/>
    <property type="project" value="UniProtKB-SubCell"/>
</dbReference>
<dbReference type="InterPro" id="IPR025287">
    <property type="entry name" value="WAK_GUB"/>
</dbReference>
<evidence type="ECO:0000256" key="5">
    <source>
        <dbReference type="ARBA" id="ARBA00022679"/>
    </source>
</evidence>
<accession>A0A834GXC1</accession>
<dbReference type="OrthoDB" id="8062037at2759"/>
<organism evidence="19 20">
    <name type="scientific">Rhododendron simsii</name>
    <name type="common">Sims's rhododendron</name>
    <dbReference type="NCBI Taxonomy" id="118357"/>
    <lineage>
        <taxon>Eukaryota</taxon>
        <taxon>Viridiplantae</taxon>
        <taxon>Streptophyta</taxon>
        <taxon>Embryophyta</taxon>
        <taxon>Tracheophyta</taxon>
        <taxon>Spermatophyta</taxon>
        <taxon>Magnoliopsida</taxon>
        <taxon>eudicotyledons</taxon>
        <taxon>Gunneridae</taxon>
        <taxon>Pentapetalae</taxon>
        <taxon>asterids</taxon>
        <taxon>Ericales</taxon>
        <taxon>Ericaceae</taxon>
        <taxon>Ericoideae</taxon>
        <taxon>Rhodoreae</taxon>
        <taxon>Rhododendron</taxon>
    </lineage>
</organism>
<keyword evidence="11" id="KW-0862">Zinc</keyword>
<evidence type="ECO:0000256" key="13">
    <source>
        <dbReference type="ARBA" id="ARBA00023136"/>
    </source>
</evidence>
<dbReference type="Pfam" id="PF13947">
    <property type="entry name" value="GUB_WAK_bind"/>
    <property type="match status" value="1"/>
</dbReference>
<keyword evidence="6 17" id="KW-0812">Transmembrane</keyword>
<evidence type="ECO:0000256" key="14">
    <source>
        <dbReference type="ARBA" id="ARBA00024209"/>
    </source>
</evidence>
<feature type="region of interest" description="Disordered" evidence="16">
    <location>
        <begin position="379"/>
        <end position="400"/>
    </location>
</feature>
<dbReference type="CDD" id="cd16461">
    <property type="entry name" value="RING-H2_EL5-like"/>
    <property type="match status" value="1"/>
</dbReference>
<feature type="transmembrane region" description="Helical" evidence="17">
    <location>
        <begin position="12"/>
        <end position="34"/>
    </location>
</feature>
<evidence type="ECO:0000256" key="4">
    <source>
        <dbReference type="ARBA" id="ARBA00012483"/>
    </source>
</evidence>
<dbReference type="InterPro" id="IPR013083">
    <property type="entry name" value="Znf_RING/FYVE/PHD"/>
</dbReference>
<evidence type="ECO:0000256" key="12">
    <source>
        <dbReference type="ARBA" id="ARBA00022989"/>
    </source>
</evidence>
<dbReference type="InterPro" id="IPR046948">
    <property type="entry name" value="ATL20-22-like"/>
</dbReference>
<keyword evidence="20" id="KW-1185">Reference proteome</keyword>
<evidence type="ECO:0000256" key="6">
    <source>
        <dbReference type="ARBA" id="ARBA00022692"/>
    </source>
</evidence>
<keyword evidence="5" id="KW-0808">Transferase</keyword>
<evidence type="ECO:0000313" key="19">
    <source>
        <dbReference type="EMBL" id="KAF7137972.1"/>
    </source>
</evidence>
<dbReference type="AlphaFoldDB" id="A0A834GXC1"/>
<evidence type="ECO:0000256" key="17">
    <source>
        <dbReference type="SAM" id="Phobius"/>
    </source>
</evidence>
<evidence type="ECO:0000256" key="9">
    <source>
        <dbReference type="ARBA" id="ARBA00022771"/>
    </source>
</evidence>
<keyword evidence="9 15" id="KW-0863">Zinc-finger</keyword>
<dbReference type="GO" id="GO:0061630">
    <property type="term" value="F:ubiquitin protein ligase activity"/>
    <property type="evidence" value="ECO:0007669"/>
    <property type="project" value="UniProtKB-EC"/>
</dbReference>
<keyword evidence="12 17" id="KW-1133">Transmembrane helix</keyword>
<keyword evidence="13 17" id="KW-0472">Membrane</keyword>
<proteinExistence type="inferred from homology"/>
<dbReference type="GO" id="GO:0030247">
    <property type="term" value="F:polysaccharide binding"/>
    <property type="evidence" value="ECO:0007669"/>
    <property type="project" value="InterPro"/>
</dbReference>
<evidence type="ECO:0000256" key="10">
    <source>
        <dbReference type="ARBA" id="ARBA00022786"/>
    </source>
</evidence>
<dbReference type="Proteomes" id="UP000626092">
    <property type="component" value="Unassembled WGS sequence"/>
</dbReference>
<protein>
    <recommendedName>
        <fullName evidence="4">RING-type E3 ubiquitin transferase</fullName>
        <ecNumber evidence="4">2.3.2.27</ecNumber>
    </recommendedName>
</protein>
<dbReference type="PANTHER" id="PTHR46279:SF31">
    <property type="entry name" value="RING-H2 FINGER PROTEIN ATL20-LIKE ISOFORM X1"/>
    <property type="match status" value="1"/>
</dbReference>
<dbReference type="EC" id="2.3.2.27" evidence="4"/>
<feature type="transmembrane region" description="Helical" evidence="17">
    <location>
        <begin position="253"/>
        <end position="276"/>
    </location>
</feature>
<keyword evidence="8" id="KW-0732">Signal</keyword>
<comment type="subcellular location">
    <subcellularLocation>
        <location evidence="2">Membrane</location>
        <topology evidence="2">Single-pass membrane protein</topology>
    </subcellularLocation>
</comment>
<evidence type="ECO:0000256" key="7">
    <source>
        <dbReference type="ARBA" id="ARBA00022723"/>
    </source>
</evidence>
<evidence type="ECO:0000256" key="15">
    <source>
        <dbReference type="PROSITE-ProRule" id="PRU00175"/>
    </source>
</evidence>
<dbReference type="GO" id="GO:0008270">
    <property type="term" value="F:zinc ion binding"/>
    <property type="evidence" value="ECO:0007669"/>
    <property type="project" value="UniProtKB-KW"/>
</dbReference>
<dbReference type="SMART" id="SM00184">
    <property type="entry name" value="RING"/>
    <property type="match status" value="1"/>
</dbReference>
<reference evidence="19" key="1">
    <citation type="submission" date="2019-11" db="EMBL/GenBank/DDBJ databases">
        <authorList>
            <person name="Liu Y."/>
            <person name="Hou J."/>
            <person name="Li T.-Q."/>
            <person name="Guan C.-H."/>
            <person name="Wu X."/>
            <person name="Wu H.-Z."/>
            <person name="Ling F."/>
            <person name="Zhang R."/>
            <person name="Shi X.-G."/>
            <person name="Ren J.-P."/>
            <person name="Chen E.-F."/>
            <person name="Sun J.-M."/>
        </authorList>
    </citation>
    <scope>NUCLEOTIDE SEQUENCE</scope>
    <source>
        <strain evidence="19">Adult_tree_wgs_1</strain>
        <tissue evidence="19">Leaves</tissue>
    </source>
</reference>
<evidence type="ECO:0000256" key="8">
    <source>
        <dbReference type="ARBA" id="ARBA00022729"/>
    </source>
</evidence>